<feature type="region of interest" description="Disordered" evidence="1">
    <location>
        <begin position="229"/>
        <end position="276"/>
    </location>
</feature>
<evidence type="ECO:0000256" key="2">
    <source>
        <dbReference type="SAM" id="Phobius"/>
    </source>
</evidence>
<evidence type="ECO:0000256" key="1">
    <source>
        <dbReference type="SAM" id="MobiDB-lite"/>
    </source>
</evidence>
<accession>A0A165K1F6</accession>
<evidence type="ECO:0000313" key="4">
    <source>
        <dbReference type="Proteomes" id="UP000077266"/>
    </source>
</evidence>
<organism evidence="3 4">
    <name type="scientific">Exidia glandulosa HHB12029</name>
    <dbReference type="NCBI Taxonomy" id="1314781"/>
    <lineage>
        <taxon>Eukaryota</taxon>
        <taxon>Fungi</taxon>
        <taxon>Dikarya</taxon>
        <taxon>Basidiomycota</taxon>
        <taxon>Agaricomycotina</taxon>
        <taxon>Agaricomycetes</taxon>
        <taxon>Auriculariales</taxon>
        <taxon>Exidiaceae</taxon>
        <taxon>Exidia</taxon>
    </lineage>
</organism>
<name>A0A165K1F6_EXIGL</name>
<keyword evidence="2" id="KW-0812">Transmembrane</keyword>
<gene>
    <name evidence="3" type="ORF">EXIGLDRAFT_469180</name>
</gene>
<feature type="region of interest" description="Disordered" evidence="1">
    <location>
        <begin position="57"/>
        <end position="93"/>
    </location>
</feature>
<protein>
    <submittedName>
        <fullName evidence="3">Uncharacterized protein</fullName>
    </submittedName>
</protein>
<dbReference type="AlphaFoldDB" id="A0A165K1F6"/>
<keyword evidence="2" id="KW-1133">Transmembrane helix</keyword>
<proteinExistence type="predicted"/>
<feature type="compositionally biased region" description="Basic and acidic residues" evidence="1">
    <location>
        <begin position="240"/>
        <end position="257"/>
    </location>
</feature>
<sequence>MTPIPLLPVSAKKGEDFWHNPGAVAATFLVAALVVGGVIFGLGLYFHSRKKQRYDRVSAHGEPHLEPPNFASGPPVSPFYRDPYSDSDHGQTDTYQPLVLNEAVGQKLMHGWRPARRSSTVYTDAPSVYSQESWHSPTSRDGEFDPYRDFAAATSSGAGTISNPLPVRAAIAKGPTFASPPSSSSYGLGPARQTAAGNGANLMSPKAEMMAQGPLPRYASPYVPDRYLSTHIEESEPESNDDHESRHDAHARTRSLDDGGFTDEPARARLLEQDLT</sequence>
<feature type="compositionally biased region" description="Basic and acidic residues" evidence="1">
    <location>
        <begin position="264"/>
        <end position="276"/>
    </location>
</feature>
<feature type="transmembrane region" description="Helical" evidence="2">
    <location>
        <begin position="23"/>
        <end position="46"/>
    </location>
</feature>
<dbReference type="EMBL" id="KV425954">
    <property type="protein sequence ID" value="KZV95647.1"/>
    <property type="molecule type" value="Genomic_DNA"/>
</dbReference>
<dbReference type="Proteomes" id="UP000077266">
    <property type="component" value="Unassembled WGS sequence"/>
</dbReference>
<dbReference type="InParanoid" id="A0A165K1F6"/>
<keyword evidence="4" id="KW-1185">Reference proteome</keyword>
<reference evidence="3 4" key="1">
    <citation type="journal article" date="2016" name="Mol. Biol. Evol.">
        <title>Comparative Genomics of Early-Diverging Mushroom-Forming Fungi Provides Insights into the Origins of Lignocellulose Decay Capabilities.</title>
        <authorList>
            <person name="Nagy L.G."/>
            <person name="Riley R."/>
            <person name="Tritt A."/>
            <person name="Adam C."/>
            <person name="Daum C."/>
            <person name="Floudas D."/>
            <person name="Sun H."/>
            <person name="Yadav J.S."/>
            <person name="Pangilinan J."/>
            <person name="Larsson K.H."/>
            <person name="Matsuura K."/>
            <person name="Barry K."/>
            <person name="Labutti K."/>
            <person name="Kuo R."/>
            <person name="Ohm R.A."/>
            <person name="Bhattacharya S.S."/>
            <person name="Shirouzu T."/>
            <person name="Yoshinaga Y."/>
            <person name="Martin F.M."/>
            <person name="Grigoriev I.V."/>
            <person name="Hibbett D.S."/>
        </authorList>
    </citation>
    <scope>NUCLEOTIDE SEQUENCE [LARGE SCALE GENOMIC DNA]</scope>
    <source>
        <strain evidence="3 4">HHB12029</strain>
    </source>
</reference>
<keyword evidence="2" id="KW-0472">Membrane</keyword>
<evidence type="ECO:0000313" key="3">
    <source>
        <dbReference type="EMBL" id="KZV95647.1"/>
    </source>
</evidence>